<keyword evidence="2" id="KW-1185">Reference proteome</keyword>
<comment type="caution">
    <text evidence="1">The sequence shown here is derived from an EMBL/GenBank/DDBJ whole genome shotgun (WGS) entry which is preliminary data.</text>
</comment>
<dbReference type="EMBL" id="BQNB010011871">
    <property type="protein sequence ID" value="GJS96233.1"/>
    <property type="molecule type" value="Genomic_DNA"/>
</dbReference>
<sequence>MAANQAIEYAPQCGDLTVESIVFQTNHAVGNFNYPQNIPAYQPICKFLMNCPLKKAFTKCPSFLYQNFLREFWCTAIAYDPSLHADETQSRPLKEYLIKFLVMNGKKPLTLDFKTFTTSTGLDYNNGEYVAHPSPKAVKAEMANILINPSYLDKTPLLKNSFLMAWRILFTFMIQVLGGN</sequence>
<reference evidence="1" key="2">
    <citation type="submission" date="2022-01" db="EMBL/GenBank/DDBJ databases">
        <authorList>
            <person name="Yamashiro T."/>
            <person name="Shiraishi A."/>
            <person name="Satake H."/>
            <person name="Nakayama K."/>
        </authorList>
    </citation>
    <scope>NUCLEOTIDE SEQUENCE</scope>
</reference>
<proteinExistence type="predicted"/>
<reference evidence="1" key="1">
    <citation type="journal article" date="2022" name="Int. J. Mol. Sci.">
        <title>Draft Genome of Tanacetum Coccineum: Genomic Comparison of Closely Related Tanacetum-Family Plants.</title>
        <authorList>
            <person name="Yamashiro T."/>
            <person name="Shiraishi A."/>
            <person name="Nakayama K."/>
            <person name="Satake H."/>
        </authorList>
    </citation>
    <scope>NUCLEOTIDE SEQUENCE</scope>
</reference>
<organism evidence="1 2">
    <name type="scientific">Tanacetum coccineum</name>
    <dbReference type="NCBI Taxonomy" id="301880"/>
    <lineage>
        <taxon>Eukaryota</taxon>
        <taxon>Viridiplantae</taxon>
        <taxon>Streptophyta</taxon>
        <taxon>Embryophyta</taxon>
        <taxon>Tracheophyta</taxon>
        <taxon>Spermatophyta</taxon>
        <taxon>Magnoliopsida</taxon>
        <taxon>eudicotyledons</taxon>
        <taxon>Gunneridae</taxon>
        <taxon>Pentapetalae</taxon>
        <taxon>asterids</taxon>
        <taxon>campanulids</taxon>
        <taxon>Asterales</taxon>
        <taxon>Asteraceae</taxon>
        <taxon>Asteroideae</taxon>
        <taxon>Anthemideae</taxon>
        <taxon>Anthemidinae</taxon>
        <taxon>Tanacetum</taxon>
    </lineage>
</organism>
<evidence type="ECO:0000313" key="2">
    <source>
        <dbReference type="Proteomes" id="UP001151760"/>
    </source>
</evidence>
<dbReference type="Proteomes" id="UP001151760">
    <property type="component" value="Unassembled WGS sequence"/>
</dbReference>
<accession>A0ABQ5A5B0</accession>
<gene>
    <name evidence="1" type="ORF">Tco_0803201</name>
</gene>
<name>A0ABQ5A5B0_9ASTR</name>
<evidence type="ECO:0000313" key="1">
    <source>
        <dbReference type="EMBL" id="GJS96233.1"/>
    </source>
</evidence>
<protein>
    <submittedName>
        <fullName evidence="1">Uncharacterized protein</fullName>
    </submittedName>
</protein>